<dbReference type="Proteomes" id="UP000619486">
    <property type="component" value="Unassembled WGS sequence"/>
</dbReference>
<keyword evidence="2" id="KW-1185">Reference proteome</keyword>
<reference evidence="1" key="2">
    <citation type="submission" date="2020-09" db="EMBL/GenBank/DDBJ databases">
        <authorList>
            <person name="Sun Q."/>
            <person name="Ohkuma M."/>
        </authorList>
    </citation>
    <scope>NUCLEOTIDE SEQUENCE</scope>
    <source>
        <strain evidence="1">JCM 3172</strain>
    </source>
</reference>
<name>A0A918H7K6_9ACTN</name>
<organism evidence="1 2">
    <name type="scientific">Streptomyces purpureus</name>
    <dbReference type="NCBI Taxonomy" id="1951"/>
    <lineage>
        <taxon>Bacteria</taxon>
        <taxon>Bacillati</taxon>
        <taxon>Actinomycetota</taxon>
        <taxon>Actinomycetes</taxon>
        <taxon>Kitasatosporales</taxon>
        <taxon>Streptomycetaceae</taxon>
        <taxon>Streptomyces</taxon>
    </lineage>
</organism>
<sequence length="132" mass="13748">MSANLRKDNPRRTWLPLVDRRAVPAHGVSAASGTVPQSAQPYRLSAGRKSTLPSQVGLVSSPGERLSGSAYACGGDGLVAFLTPWQTQAFCVAGIAAMLLEHAMQGGPLGVLLYEEDAEPAGGCCPTWPASR</sequence>
<comment type="caution">
    <text evidence="1">The sequence shown here is derived from an EMBL/GenBank/DDBJ whole genome shotgun (WGS) entry which is preliminary data.</text>
</comment>
<dbReference type="AlphaFoldDB" id="A0A918H7K6"/>
<evidence type="ECO:0000313" key="2">
    <source>
        <dbReference type="Proteomes" id="UP000619486"/>
    </source>
</evidence>
<gene>
    <name evidence="1" type="ORF">GCM10014713_40730</name>
</gene>
<accession>A0A918H7K6</accession>
<reference evidence="1" key="1">
    <citation type="journal article" date="2014" name="Int. J. Syst. Evol. Microbiol.">
        <title>Complete genome sequence of Corynebacterium casei LMG S-19264T (=DSM 44701T), isolated from a smear-ripened cheese.</title>
        <authorList>
            <consortium name="US DOE Joint Genome Institute (JGI-PGF)"/>
            <person name="Walter F."/>
            <person name="Albersmeier A."/>
            <person name="Kalinowski J."/>
            <person name="Ruckert C."/>
        </authorList>
    </citation>
    <scope>NUCLEOTIDE SEQUENCE</scope>
    <source>
        <strain evidence="1">JCM 3172</strain>
    </source>
</reference>
<dbReference type="EMBL" id="BMQQ01000015">
    <property type="protein sequence ID" value="GGT42834.1"/>
    <property type="molecule type" value="Genomic_DNA"/>
</dbReference>
<proteinExistence type="predicted"/>
<evidence type="ECO:0000313" key="1">
    <source>
        <dbReference type="EMBL" id="GGT42834.1"/>
    </source>
</evidence>
<protein>
    <submittedName>
        <fullName evidence="1">Uncharacterized protein</fullName>
    </submittedName>
</protein>